<dbReference type="EMBL" id="VITW01000012">
    <property type="protein sequence ID" value="TWB68214.1"/>
    <property type="molecule type" value="Genomic_DNA"/>
</dbReference>
<proteinExistence type="predicted"/>
<sequence length="72" mass="8453">MPTCSENLHGRTGRCAICDGRFGLVRYYAWRRPLCSKKCVERFATRRQDDSEWVGRFPIAFDTLSENRVRIP</sequence>
<keyword evidence="2" id="KW-1185">Reference proteome</keyword>
<gene>
    <name evidence="1" type="ORF">FBZ95_112119</name>
</gene>
<evidence type="ECO:0000313" key="1">
    <source>
        <dbReference type="EMBL" id="TWB68214.1"/>
    </source>
</evidence>
<dbReference type="Proteomes" id="UP000315914">
    <property type="component" value="Unassembled WGS sequence"/>
</dbReference>
<protein>
    <submittedName>
        <fullName evidence="1">Uncharacterized protein</fullName>
    </submittedName>
</protein>
<reference evidence="1 2" key="1">
    <citation type="submission" date="2019-06" db="EMBL/GenBank/DDBJ databases">
        <title>Genomic Encyclopedia of Type Strains, Phase IV (KMG-V): Genome sequencing to study the core and pangenomes of soil and plant-associated prokaryotes.</title>
        <authorList>
            <person name="Whitman W."/>
        </authorList>
    </citation>
    <scope>NUCLEOTIDE SEQUENCE [LARGE SCALE GENOMIC DNA]</scope>
    <source>
        <strain evidence="1 2">BR 10556</strain>
    </source>
</reference>
<name>A0A560HWA7_9BRAD</name>
<organism evidence="1 2">
    <name type="scientific">Bradyrhizobium sacchari</name>
    <dbReference type="NCBI Taxonomy" id="1399419"/>
    <lineage>
        <taxon>Bacteria</taxon>
        <taxon>Pseudomonadati</taxon>
        <taxon>Pseudomonadota</taxon>
        <taxon>Alphaproteobacteria</taxon>
        <taxon>Hyphomicrobiales</taxon>
        <taxon>Nitrobacteraceae</taxon>
        <taxon>Bradyrhizobium</taxon>
    </lineage>
</organism>
<comment type="caution">
    <text evidence="1">The sequence shown here is derived from an EMBL/GenBank/DDBJ whole genome shotgun (WGS) entry which is preliminary data.</text>
</comment>
<dbReference type="AlphaFoldDB" id="A0A560HWA7"/>
<accession>A0A560HWA7</accession>
<evidence type="ECO:0000313" key="2">
    <source>
        <dbReference type="Proteomes" id="UP000315914"/>
    </source>
</evidence>